<dbReference type="OrthoDB" id="1065192at2"/>
<evidence type="ECO:0000313" key="2">
    <source>
        <dbReference type="Proteomes" id="UP000182257"/>
    </source>
</evidence>
<dbReference type="Pfam" id="PF15891">
    <property type="entry name" value="Nuc_deoxyri_tr2"/>
    <property type="match status" value="1"/>
</dbReference>
<gene>
    <name evidence="1" type="ORF">SAMN05216462_2238</name>
</gene>
<sequence length="236" mass="27176">MIEVIKSPTPVAEKTQWTVFLAGPMNGAPSWQVQAPKAAANVGINGVTFLNPRKTERFVTGTYQVNWETFGLRMCDVILFWIPPQARPMKPWRYYAITTRLEMAENLARGHKVIIGIDPEFKNEKGEDMAGIHHLRRMAKYYGVENIHTSLEDCMKELKEWMERPRKAEEKVHHMDGPAFEPMDKLSRTIKPSTSRNETLMEHWNQTVSPGDTVYINGDFGAEEWRLFLNGTIIQQ</sequence>
<dbReference type="AlphaFoldDB" id="A0A1H4DCV0"/>
<evidence type="ECO:0000313" key="1">
    <source>
        <dbReference type="EMBL" id="SEA70316.1"/>
    </source>
</evidence>
<protein>
    <submittedName>
        <fullName evidence="1">Nucleoside 2-deoxyribosyltransferase like</fullName>
    </submittedName>
</protein>
<dbReference type="Proteomes" id="UP000182257">
    <property type="component" value="Unassembled WGS sequence"/>
</dbReference>
<keyword evidence="1" id="KW-0808">Transferase</keyword>
<reference evidence="1 2" key="1">
    <citation type="submission" date="2016-10" db="EMBL/GenBank/DDBJ databases">
        <authorList>
            <person name="de Groot N.N."/>
        </authorList>
    </citation>
    <scope>NUCLEOTIDE SEQUENCE [LARGE SCALE GENOMIC DNA]</scope>
    <source>
        <strain evidence="1 2">D31d</strain>
    </source>
</reference>
<dbReference type="InterPro" id="IPR029052">
    <property type="entry name" value="Metallo-depent_PP-like"/>
</dbReference>
<name>A0A1H4DCV0_XYLRU</name>
<dbReference type="InterPro" id="IPR039470">
    <property type="entry name" value="Nuc_deoxyri_tr2"/>
</dbReference>
<dbReference type="EMBL" id="FNRF01000004">
    <property type="protein sequence ID" value="SEA70316.1"/>
    <property type="molecule type" value="Genomic_DNA"/>
</dbReference>
<accession>A0A1H4DCV0</accession>
<dbReference type="GO" id="GO:0016740">
    <property type="term" value="F:transferase activity"/>
    <property type="evidence" value="ECO:0007669"/>
    <property type="project" value="UniProtKB-KW"/>
</dbReference>
<dbReference type="RefSeq" id="WP_074761608.1">
    <property type="nucleotide sequence ID" value="NZ_FNRF01000004.1"/>
</dbReference>
<dbReference type="Gene3D" id="3.40.50.450">
    <property type="match status" value="1"/>
</dbReference>
<proteinExistence type="predicted"/>
<dbReference type="Gene3D" id="3.60.21.10">
    <property type="match status" value="1"/>
</dbReference>
<organism evidence="1 2">
    <name type="scientific">Xylanibacter ruminicola</name>
    <name type="common">Prevotella ruminicola</name>
    <dbReference type="NCBI Taxonomy" id="839"/>
    <lineage>
        <taxon>Bacteria</taxon>
        <taxon>Pseudomonadati</taxon>
        <taxon>Bacteroidota</taxon>
        <taxon>Bacteroidia</taxon>
        <taxon>Bacteroidales</taxon>
        <taxon>Prevotellaceae</taxon>
        <taxon>Xylanibacter</taxon>
    </lineage>
</organism>